<keyword evidence="2" id="KW-1185">Reference proteome</keyword>
<evidence type="ECO:0000313" key="1">
    <source>
        <dbReference type="EMBL" id="TFW30800.1"/>
    </source>
</evidence>
<accession>A0A4Y9SVR0</accession>
<dbReference type="AlphaFoldDB" id="A0A4Y9SVR0"/>
<gene>
    <name evidence="1" type="ORF">E4O92_15825</name>
</gene>
<reference evidence="1 2" key="1">
    <citation type="submission" date="2019-03" db="EMBL/GenBank/DDBJ databases">
        <title>Draft genome of Massilia hortus sp. nov., a novel bacterial species of the Oxalobacteraceae family.</title>
        <authorList>
            <person name="Peta V."/>
            <person name="Raths R."/>
            <person name="Bucking H."/>
        </authorList>
    </citation>
    <scope>NUCLEOTIDE SEQUENCE [LARGE SCALE GENOMIC DNA]</scope>
    <source>
        <strain evidence="1 2">ONC3</strain>
    </source>
</reference>
<proteinExistence type="predicted"/>
<dbReference type="EMBL" id="SPUM01000107">
    <property type="protein sequence ID" value="TFW30800.1"/>
    <property type="molecule type" value="Genomic_DNA"/>
</dbReference>
<sequence length="71" mass="7928">MHNLSNAGNRIKNTFFTEGYFHIDLFDGMRITAPIKDNAQSAGCSRLVETGPSNHWDETMSLDHLIGQHPA</sequence>
<protein>
    <submittedName>
        <fullName evidence="1">Uncharacterized protein</fullName>
    </submittedName>
</protein>
<dbReference type="Proteomes" id="UP000297258">
    <property type="component" value="Unassembled WGS sequence"/>
</dbReference>
<evidence type="ECO:0000313" key="2">
    <source>
        <dbReference type="Proteomes" id="UP000297258"/>
    </source>
</evidence>
<comment type="caution">
    <text evidence="1">The sequence shown here is derived from an EMBL/GenBank/DDBJ whole genome shotgun (WGS) entry which is preliminary data.</text>
</comment>
<dbReference type="RefSeq" id="WP_135190700.1">
    <property type="nucleotide sequence ID" value="NZ_SPUM01000107.1"/>
</dbReference>
<name>A0A4Y9SVR0_9BURK</name>
<organism evidence="1 2">
    <name type="scientific">Massilia horti</name>
    <dbReference type="NCBI Taxonomy" id="2562153"/>
    <lineage>
        <taxon>Bacteria</taxon>
        <taxon>Pseudomonadati</taxon>
        <taxon>Pseudomonadota</taxon>
        <taxon>Betaproteobacteria</taxon>
        <taxon>Burkholderiales</taxon>
        <taxon>Oxalobacteraceae</taxon>
        <taxon>Telluria group</taxon>
        <taxon>Massilia</taxon>
    </lineage>
</organism>